<accession>A0A8S1RSZ1</accession>
<name>A0A8S1RSZ1_9CILI</name>
<proteinExistence type="predicted"/>
<comment type="caution">
    <text evidence="1">The sequence shown here is derived from an EMBL/GenBank/DDBJ whole genome shotgun (WGS) entry which is preliminary data.</text>
</comment>
<protein>
    <submittedName>
        <fullName evidence="1">Uncharacterized protein</fullName>
    </submittedName>
</protein>
<gene>
    <name evidence="1" type="ORF">PSON_ATCC_30995.1.T2930011</name>
</gene>
<sequence>MRKNQDKKQILKFIAEFNLRLSQQIFNFYNKNKLKMNEESIKQNSI</sequence>
<organism evidence="1 2">
    <name type="scientific">Paramecium sonneborni</name>
    <dbReference type="NCBI Taxonomy" id="65129"/>
    <lineage>
        <taxon>Eukaryota</taxon>
        <taxon>Sar</taxon>
        <taxon>Alveolata</taxon>
        <taxon>Ciliophora</taxon>
        <taxon>Intramacronucleata</taxon>
        <taxon>Oligohymenophorea</taxon>
        <taxon>Peniculida</taxon>
        <taxon>Parameciidae</taxon>
        <taxon>Paramecium</taxon>
    </lineage>
</organism>
<evidence type="ECO:0000313" key="2">
    <source>
        <dbReference type="Proteomes" id="UP000692954"/>
    </source>
</evidence>
<evidence type="ECO:0000313" key="1">
    <source>
        <dbReference type="EMBL" id="CAD8130480.1"/>
    </source>
</evidence>
<keyword evidence="2" id="KW-1185">Reference proteome</keyword>
<dbReference type="AlphaFoldDB" id="A0A8S1RSZ1"/>
<reference evidence="1" key="1">
    <citation type="submission" date="2021-01" db="EMBL/GenBank/DDBJ databases">
        <authorList>
            <consortium name="Genoscope - CEA"/>
            <person name="William W."/>
        </authorList>
    </citation>
    <scope>NUCLEOTIDE SEQUENCE</scope>
</reference>
<dbReference type="Proteomes" id="UP000692954">
    <property type="component" value="Unassembled WGS sequence"/>
</dbReference>
<dbReference type="EMBL" id="CAJJDN010000293">
    <property type="protein sequence ID" value="CAD8130480.1"/>
    <property type="molecule type" value="Genomic_DNA"/>
</dbReference>